<protein>
    <submittedName>
        <fullName evidence="1">Uncharacterized protein</fullName>
    </submittedName>
</protein>
<keyword evidence="2" id="KW-1185">Reference proteome</keyword>
<name>A0A1M4VYL1_9BACT</name>
<proteinExistence type="predicted"/>
<dbReference type="RefSeq" id="WP_073040221.1">
    <property type="nucleotide sequence ID" value="NZ_FQUO01000002.1"/>
</dbReference>
<dbReference type="OrthoDB" id="945889at2"/>
<accession>A0A1M4VYL1</accession>
<sequence length="190" mass="22582">MQRPILAIAEDFSKYEMLVYDLKKIFQQTIRFSQDKPTRKKDMLWYENLLEHSSIKDQVFFMAEQKKVDQNFYKFQLRCPSYCEKPIFRFDSDGSAHQNKSEKLKLQSVPTPHFNKFNNKGESIAYQTPELENIDYSELQRIGDFFVLFCEQCHLRYIDGTFPFIESGDTRIFQLPVQADDLLEGIKFPT</sequence>
<dbReference type="Proteomes" id="UP000184368">
    <property type="component" value="Unassembled WGS sequence"/>
</dbReference>
<dbReference type="AlphaFoldDB" id="A0A1M4VYL1"/>
<dbReference type="STRING" id="1302690.BUE76_11650"/>
<evidence type="ECO:0000313" key="2">
    <source>
        <dbReference type="Proteomes" id="UP000184368"/>
    </source>
</evidence>
<evidence type="ECO:0000313" key="1">
    <source>
        <dbReference type="EMBL" id="SHE73802.1"/>
    </source>
</evidence>
<gene>
    <name evidence="1" type="ORF">SAMN05444008_102420</name>
</gene>
<organism evidence="1 2">
    <name type="scientific">Cnuella takakiae</name>
    <dbReference type="NCBI Taxonomy" id="1302690"/>
    <lineage>
        <taxon>Bacteria</taxon>
        <taxon>Pseudomonadati</taxon>
        <taxon>Bacteroidota</taxon>
        <taxon>Chitinophagia</taxon>
        <taxon>Chitinophagales</taxon>
        <taxon>Chitinophagaceae</taxon>
        <taxon>Cnuella</taxon>
    </lineage>
</organism>
<reference evidence="1 2" key="1">
    <citation type="submission" date="2016-11" db="EMBL/GenBank/DDBJ databases">
        <authorList>
            <person name="Jaros S."/>
            <person name="Januszkiewicz K."/>
            <person name="Wedrychowicz H."/>
        </authorList>
    </citation>
    <scope>NUCLEOTIDE SEQUENCE [LARGE SCALE GENOMIC DNA]</scope>
    <source>
        <strain evidence="1 2">DSM 26897</strain>
    </source>
</reference>
<dbReference type="EMBL" id="FQUO01000002">
    <property type="protein sequence ID" value="SHE73802.1"/>
    <property type="molecule type" value="Genomic_DNA"/>
</dbReference>